<evidence type="ECO:0000256" key="8">
    <source>
        <dbReference type="SAM" id="Phobius"/>
    </source>
</evidence>
<keyword evidence="7 8" id="KW-1133">Transmembrane helix</keyword>
<feature type="domain" description="Histidine kinase" evidence="9">
    <location>
        <begin position="215"/>
        <end position="424"/>
    </location>
</feature>
<dbReference type="GO" id="GO:0000155">
    <property type="term" value="F:phosphorelay sensor kinase activity"/>
    <property type="evidence" value="ECO:0007669"/>
    <property type="project" value="InterPro"/>
</dbReference>
<protein>
    <recommendedName>
        <fullName evidence="2">histidine kinase</fullName>
        <ecNumber evidence="2">2.7.13.3</ecNumber>
    </recommendedName>
</protein>
<dbReference type="InterPro" id="IPR003594">
    <property type="entry name" value="HATPase_dom"/>
</dbReference>
<dbReference type="EMBL" id="SRLD01000032">
    <property type="protein sequence ID" value="TGE14616.1"/>
    <property type="molecule type" value="Genomic_DNA"/>
</dbReference>
<dbReference type="InterPro" id="IPR005467">
    <property type="entry name" value="His_kinase_dom"/>
</dbReference>
<evidence type="ECO:0000313" key="10">
    <source>
        <dbReference type="EMBL" id="TGE14616.1"/>
    </source>
</evidence>
<dbReference type="InterPro" id="IPR050428">
    <property type="entry name" value="TCS_sensor_his_kinase"/>
</dbReference>
<feature type="transmembrane region" description="Helical" evidence="8">
    <location>
        <begin position="126"/>
        <end position="148"/>
    </location>
</feature>
<keyword evidence="6 10" id="KW-0418">Kinase</keyword>
<dbReference type="PANTHER" id="PTHR45436">
    <property type="entry name" value="SENSOR HISTIDINE KINASE YKOH"/>
    <property type="match status" value="1"/>
</dbReference>
<dbReference type="SMART" id="SM00387">
    <property type="entry name" value="HATPase_c"/>
    <property type="match status" value="1"/>
</dbReference>
<dbReference type="Pfam" id="PF00512">
    <property type="entry name" value="HisKA"/>
    <property type="match status" value="1"/>
</dbReference>
<evidence type="ECO:0000259" key="9">
    <source>
        <dbReference type="PROSITE" id="PS50109"/>
    </source>
</evidence>
<dbReference type="PANTHER" id="PTHR45436:SF5">
    <property type="entry name" value="SENSOR HISTIDINE KINASE TRCS"/>
    <property type="match status" value="1"/>
</dbReference>
<dbReference type="SUPFAM" id="SSF47384">
    <property type="entry name" value="Homodimeric domain of signal transducing histidine kinase"/>
    <property type="match status" value="1"/>
</dbReference>
<keyword evidence="8" id="KW-0472">Membrane</keyword>
<keyword evidence="4" id="KW-0808">Transferase</keyword>
<feature type="transmembrane region" description="Helical" evidence="8">
    <location>
        <begin position="12"/>
        <end position="30"/>
    </location>
</feature>
<dbReference type="Gene3D" id="3.30.565.10">
    <property type="entry name" value="Histidine kinase-like ATPase, C-terminal domain"/>
    <property type="match status" value="1"/>
</dbReference>
<dbReference type="Pfam" id="PF02518">
    <property type="entry name" value="HATPase_c"/>
    <property type="match status" value="1"/>
</dbReference>
<evidence type="ECO:0000256" key="2">
    <source>
        <dbReference type="ARBA" id="ARBA00012438"/>
    </source>
</evidence>
<dbReference type="CDD" id="cd00082">
    <property type="entry name" value="HisKA"/>
    <property type="match status" value="1"/>
</dbReference>
<dbReference type="InterPro" id="IPR036097">
    <property type="entry name" value="HisK_dim/P_sf"/>
</dbReference>
<dbReference type="SUPFAM" id="SSF55874">
    <property type="entry name" value="ATPase domain of HSP90 chaperone/DNA topoisomerase II/histidine kinase"/>
    <property type="match status" value="1"/>
</dbReference>
<dbReference type="Proteomes" id="UP000297739">
    <property type="component" value="Unassembled WGS sequence"/>
</dbReference>
<evidence type="ECO:0000256" key="1">
    <source>
        <dbReference type="ARBA" id="ARBA00000085"/>
    </source>
</evidence>
<organism evidence="10 11">
    <name type="scientific">Hymenobacter elongatus</name>
    <dbReference type="NCBI Taxonomy" id="877208"/>
    <lineage>
        <taxon>Bacteria</taxon>
        <taxon>Pseudomonadati</taxon>
        <taxon>Bacteroidota</taxon>
        <taxon>Cytophagia</taxon>
        <taxon>Cytophagales</taxon>
        <taxon>Hymenobacteraceae</taxon>
        <taxon>Hymenobacter</taxon>
    </lineage>
</organism>
<evidence type="ECO:0000256" key="6">
    <source>
        <dbReference type="ARBA" id="ARBA00022777"/>
    </source>
</evidence>
<dbReference type="EC" id="2.7.13.3" evidence="2"/>
<name>A0A4Z0PHN2_9BACT</name>
<dbReference type="InterPro" id="IPR003661">
    <property type="entry name" value="HisK_dim/P_dom"/>
</dbReference>
<dbReference type="RefSeq" id="WP_135498670.1">
    <property type="nucleotide sequence ID" value="NZ_SRLD01000032.1"/>
</dbReference>
<sequence length="424" mass="47361">MKLLAATTRYYLRLTVGLFALASGLLYLGFDWALRNEVEELLYNRQLHIQKQVARGLALPAPAFADNLDRSRRPQPLGFSDTLLLDPVEDELVPYRQLTFRLPPAKAASAPEWVTLRKSLVETEDVLGVVVGVLVVVLALLLGGVVALNHWLARRLWAPFQHTLATLRGYDLQRHQPLALPTPTIDEFGELNQALNTLSERLVRDYESLRQFTENAAHETQTPLAIIQAKLEQLLQAPALQDDEQLATLVGDAWSGTQRLSRLHQSLTLLTRLENHQFAPAQAVPVQLDQLLRDRVALLEPLLEARQVLLTLHADPPLPPLVLHPGLADSLLQNLLHNAIKHNHPGGRVDVLLNRRMLEISNTGPALTGDPAQFFERFRKHNAASDSPGLGLSIAQHICAYYGFGIEYAFTQVGNRHTLRVQFT</sequence>
<dbReference type="Gene3D" id="1.10.287.130">
    <property type="match status" value="1"/>
</dbReference>
<evidence type="ECO:0000256" key="5">
    <source>
        <dbReference type="ARBA" id="ARBA00022692"/>
    </source>
</evidence>
<keyword evidence="3" id="KW-0597">Phosphoprotein</keyword>
<dbReference type="GO" id="GO:0005886">
    <property type="term" value="C:plasma membrane"/>
    <property type="evidence" value="ECO:0007669"/>
    <property type="project" value="TreeGrafter"/>
</dbReference>
<evidence type="ECO:0000256" key="3">
    <source>
        <dbReference type="ARBA" id="ARBA00022553"/>
    </source>
</evidence>
<keyword evidence="5 8" id="KW-0812">Transmembrane</keyword>
<dbReference type="OrthoDB" id="1522504at2"/>
<dbReference type="PROSITE" id="PS50109">
    <property type="entry name" value="HIS_KIN"/>
    <property type="match status" value="1"/>
</dbReference>
<proteinExistence type="predicted"/>
<dbReference type="InterPro" id="IPR036890">
    <property type="entry name" value="HATPase_C_sf"/>
</dbReference>
<accession>A0A4Z0PHN2</accession>
<evidence type="ECO:0000256" key="4">
    <source>
        <dbReference type="ARBA" id="ARBA00022679"/>
    </source>
</evidence>
<evidence type="ECO:0000256" key="7">
    <source>
        <dbReference type="ARBA" id="ARBA00022989"/>
    </source>
</evidence>
<evidence type="ECO:0000313" key="11">
    <source>
        <dbReference type="Proteomes" id="UP000297739"/>
    </source>
</evidence>
<keyword evidence="11" id="KW-1185">Reference proteome</keyword>
<comment type="caution">
    <text evidence="10">The sequence shown here is derived from an EMBL/GenBank/DDBJ whole genome shotgun (WGS) entry which is preliminary data.</text>
</comment>
<dbReference type="SMART" id="SM00388">
    <property type="entry name" value="HisKA"/>
    <property type="match status" value="1"/>
</dbReference>
<reference evidence="10 11" key="1">
    <citation type="submission" date="2019-04" db="EMBL/GenBank/DDBJ databases">
        <authorList>
            <person name="Feng G."/>
            <person name="Zhang J."/>
            <person name="Zhu H."/>
        </authorList>
    </citation>
    <scope>NUCLEOTIDE SEQUENCE [LARGE SCALE GENOMIC DNA]</scope>
    <source>
        <strain evidence="10 11">JCM 17223</strain>
    </source>
</reference>
<gene>
    <name evidence="10" type="ORF">E5J99_15205</name>
</gene>
<comment type="catalytic activity">
    <reaction evidence="1">
        <text>ATP + protein L-histidine = ADP + protein N-phospho-L-histidine.</text>
        <dbReference type="EC" id="2.7.13.3"/>
    </reaction>
</comment>
<dbReference type="AlphaFoldDB" id="A0A4Z0PHN2"/>